<dbReference type="InterPro" id="IPR011009">
    <property type="entry name" value="Kinase-like_dom_sf"/>
</dbReference>
<evidence type="ECO:0000256" key="5">
    <source>
        <dbReference type="SAM" id="Phobius"/>
    </source>
</evidence>
<dbReference type="PANTHER" id="PTHR26392">
    <property type="entry name" value="MITOGEN-ACTIVATED PROTEIN KINASE KINASE KINASE 7-RELATED"/>
    <property type="match status" value="1"/>
</dbReference>
<dbReference type="InterPro" id="IPR017441">
    <property type="entry name" value="Protein_kinase_ATP_BS"/>
</dbReference>
<comment type="caution">
    <text evidence="7">The sequence shown here is derived from an EMBL/GenBank/DDBJ whole genome shotgun (WGS) entry which is preliminary data.</text>
</comment>
<evidence type="ECO:0000313" key="7">
    <source>
        <dbReference type="EMBL" id="CAH3183266.1"/>
    </source>
</evidence>
<dbReference type="Gene3D" id="1.10.510.10">
    <property type="entry name" value="Transferase(Phosphotransferase) domain 1"/>
    <property type="match status" value="1"/>
</dbReference>
<accession>A0ABN8RZF3</accession>
<dbReference type="SMART" id="SM00220">
    <property type="entry name" value="S_TKc"/>
    <property type="match status" value="1"/>
</dbReference>
<evidence type="ECO:0000256" key="4">
    <source>
        <dbReference type="SAM" id="Coils"/>
    </source>
</evidence>
<evidence type="ECO:0000259" key="6">
    <source>
        <dbReference type="PROSITE" id="PS50011"/>
    </source>
</evidence>
<dbReference type="Pfam" id="PF00069">
    <property type="entry name" value="Pkinase"/>
    <property type="match status" value="1"/>
</dbReference>
<dbReference type="PANTHER" id="PTHR26392:SF92">
    <property type="entry name" value="PROTEIN KINASE DOMAIN-CONTAINING PROTEIN"/>
    <property type="match status" value="1"/>
</dbReference>
<dbReference type="PROSITE" id="PS00108">
    <property type="entry name" value="PROTEIN_KINASE_ST"/>
    <property type="match status" value="1"/>
</dbReference>
<dbReference type="InterPro" id="IPR027417">
    <property type="entry name" value="P-loop_NTPase"/>
</dbReference>
<dbReference type="Gene3D" id="3.40.50.300">
    <property type="entry name" value="P-loop containing nucleotide triphosphate hydrolases"/>
    <property type="match status" value="1"/>
</dbReference>
<keyword evidence="8" id="KW-1185">Reference proteome</keyword>
<feature type="domain" description="Protein kinase" evidence="6">
    <location>
        <begin position="498"/>
        <end position="755"/>
    </location>
</feature>
<dbReference type="Proteomes" id="UP001159405">
    <property type="component" value="Unassembled WGS sequence"/>
</dbReference>
<protein>
    <recommendedName>
        <fullName evidence="6">Protein kinase domain-containing protein</fullName>
    </recommendedName>
</protein>
<feature type="transmembrane region" description="Helical" evidence="5">
    <location>
        <begin position="343"/>
        <end position="375"/>
    </location>
</feature>
<sequence>LQGGVVIVDSPGIGDSEKVRNIALEYLPQAFAFIYVINSPNAGGTQDDRLMRIVRECQKLYGGDKCTGLTSESALFVCNKWDDVERQTKGNPLAPKKIKSEIICKLKKQIPKLKQKSQVIEMSVFTAAQIQQKFGVMSDGLSSLINGLHRLLPLCLEKKNEHFYRISSGCLKSLSDQVKVELNKAKHNQEERRKAQQDVEKKLDKLRQGSFLTETDKALSMHLNDISQQVRSYLLQDDVKRAFCTWEEKDLPQIDDIQKANGDNLRKRKEIYSQCLEQRLEKFLQTLKKKDELFVKAHEDLEERFRQEFYEFEKDVRDIDLVLIGESTHEAFRSPLDARVKKFIFLTSVVFMPVLFPIGLAAGVLSAPVIGYLAVDRILNESRYQRNDSCQVLKELSTRFLQRNIDQVIFDRVSQEFTEERERIDSIKRCYKELLEKYEKKCNDLTKSEDEKTRKRKIKILIPLNIKLEDMSQNLTFDAIQYGIRVMSPSCEIDKSTLSYKGQLGSGSFGEVYKGEITLSGREGKEVAVKEAEILMQVNHINIVAIYGVVIDVQNDQLCSLALVFELCKASLEKHIFQHRKNVPWETKSAAVLTCQWGIDILDALDYIHGKRIVHRDLKLANVLINKHEQIRLGDLGLATFKTRITGTYTGTERYMAPEISREQKIYDSKVDMYSFGLMMWEMWFGEIVPSKPFCSSQDEVTLQIEVKKQELKGRRYSPPAEWIELMVYLWDYDPCVRKTAIESQKLMEKIKHFVKEVSDFKLIKAS</sequence>
<dbReference type="SUPFAM" id="SSF52540">
    <property type="entry name" value="P-loop containing nucleoside triphosphate hydrolases"/>
    <property type="match status" value="1"/>
</dbReference>
<keyword evidence="5" id="KW-0472">Membrane</keyword>
<keyword evidence="5" id="KW-1133">Transmembrane helix</keyword>
<dbReference type="PROSITE" id="PS50011">
    <property type="entry name" value="PROTEIN_KINASE_DOM"/>
    <property type="match status" value="1"/>
</dbReference>
<evidence type="ECO:0000313" key="8">
    <source>
        <dbReference type="Proteomes" id="UP001159405"/>
    </source>
</evidence>
<dbReference type="InterPro" id="IPR008271">
    <property type="entry name" value="Ser/Thr_kinase_AS"/>
</dbReference>
<feature type="coiled-coil region" evidence="4">
    <location>
        <begin position="428"/>
        <end position="455"/>
    </location>
</feature>
<proteinExistence type="predicted"/>
<evidence type="ECO:0000256" key="2">
    <source>
        <dbReference type="ARBA" id="ARBA00022840"/>
    </source>
</evidence>
<feature type="binding site" evidence="3">
    <location>
        <position position="530"/>
    </location>
    <ligand>
        <name>ATP</name>
        <dbReference type="ChEBI" id="CHEBI:30616"/>
    </ligand>
</feature>
<feature type="non-terminal residue" evidence="7">
    <location>
        <position position="1"/>
    </location>
</feature>
<keyword evidence="5" id="KW-0812">Transmembrane</keyword>
<organism evidence="7 8">
    <name type="scientific">Porites lobata</name>
    <dbReference type="NCBI Taxonomy" id="104759"/>
    <lineage>
        <taxon>Eukaryota</taxon>
        <taxon>Metazoa</taxon>
        <taxon>Cnidaria</taxon>
        <taxon>Anthozoa</taxon>
        <taxon>Hexacorallia</taxon>
        <taxon>Scleractinia</taxon>
        <taxon>Fungiina</taxon>
        <taxon>Poritidae</taxon>
        <taxon>Porites</taxon>
    </lineage>
</organism>
<evidence type="ECO:0000256" key="1">
    <source>
        <dbReference type="ARBA" id="ARBA00022741"/>
    </source>
</evidence>
<reference evidence="7 8" key="1">
    <citation type="submission" date="2022-05" db="EMBL/GenBank/DDBJ databases">
        <authorList>
            <consortium name="Genoscope - CEA"/>
            <person name="William W."/>
        </authorList>
    </citation>
    <scope>NUCLEOTIDE SEQUENCE [LARGE SCALE GENOMIC DNA]</scope>
</reference>
<evidence type="ECO:0000256" key="3">
    <source>
        <dbReference type="PROSITE-ProRule" id="PRU10141"/>
    </source>
</evidence>
<keyword evidence="1 3" id="KW-0547">Nucleotide-binding</keyword>
<keyword evidence="2 3" id="KW-0067">ATP-binding</keyword>
<dbReference type="PROSITE" id="PS00107">
    <property type="entry name" value="PROTEIN_KINASE_ATP"/>
    <property type="match status" value="1"/>
</dbReference>
<dbReference type="EMBL" id="CALNXK010000348">
    <property type="protein sequence ID" value="CAH3183266.1"/>
    <property type="molecule type" value="Genomic_DNA"/>
</dbReference>
<keyword evidence="4" id="KW-0175">Coiled coil</keyword>
<dbReference type="InterPro" id="IPR000719">
    <property type="entry name" value="Prot_kinase_dom"/>
</dbReference>
<name>A0ABN8RZF3_9CNID</name>
<dbReference type="SUPFAM" id="SSF56112">
    <property type="entry name" value="Protein kinase-like (PK-like)"/>
    <property type="match status" value="1"/>
</dbReference>
<gene>
    <name evidence="7" type="ORF">PLOB_00028183</name>
</gene>